<reference evidence="1" key="1">
    <citation type="submission" date="2013-05" db="EMBL/GenBank/DDBJ databases">
        <authorList>
            <person name="Yim A.K.Y."/>
            <person name="Chan T.F."/>
            <person name="Ji K.M."/>
            <person name="Liu X.Y."/>
            <person name="Zhou J.W."/>
            <person name="Li R.Q."/>
            <person name="Yang K.Y."/>
            <person name="Li J."/>
            <person name="Li M."/>
            <person name="Law P.T.W."/>
            <person name="Wu Y.L."/>
            <person name="Cai Z.L."/>
            <person name="Qin H."/>
            <person name="Bao Y."/>
            <person name="Leung R.K.K."/>
            <person name="Ng P.K.S."/>
            <person name="Zou J."/>
            <person name="Zhong X.J."/>
            <person name="Ran P.X."/>
            <person name="Zhong N.S."/>
            <person name="Liu Z.G."/>
            <person name="Tsui S.K.W."/>
        </authorList>
    </citation>
    <scope>NUCLEOTIDE SEQUENCE</scope>
    <source>
        <strain evidence="1">Derf</strain>
        <tissue evidence="1">Whole organism</tissue>
    </source>
</reference>
<evidence type="ECO:0000313" key="1">
    <source>
        <dbReference type="EMBL" id="KAH9522762.1"/>
    </source>
</evidence>
<dbReference type="EMBL" id="ASGP02000002">
    <property type="protein sequence ID" value="KAH9522762.1"/>
    <property type="molecule type" value="Genomic_DNA"/>
</dbReference>
<name>A0A922L9K4_DERFA</name>
<reference evidence="1" key="2">
    <citation type="journal article" date="2022" name="Res Sq">
        <title>Comparative Genomics Reveals Insights into the Divergent Evolution of Astigmatic Mites and Household Pest Adaptations.</title>
        <authorList>
            <person name="Xiong Q."/>
            <person name="Wan A.T.-Y."/>
            <person name="Liu X.-Y."/>
            <person name="Fung C.S.-H."/>
            <person name="Xiao X."/>
            <person name="Malainual N."/>
            <person name="Hou J."/>
            <person name="Wang L."/>
            <person name="Wang M."/>
            <person name="Yang K."/>
            <person name="Cui Y."/>
            <person name="Leung E."/>
            <person name="Nong W."/>
            <person name="Shin S.-K."/>
            <person name="Au S."/>
            <person name="Jeong K.Y."/>
            <person name="Chew F.T."/>
            <person name="Hui J."/>
            <person name="Leung T.F."/>
            <person name="Tungtrongchitr A."/>
            <person name="Zhong N."/>
            <person name="Liu Z."/>
            <person name="Tsui S."/>
        </authorList>
    </citation>
    <scope>NUCLEOTIDE SEQUENCE</scope>
    <source>
        <strain evidence="1">Derf</strain>
        <tissue evidence="1">Whole organism</tissue>
    </source>
</reference>
<sequence>MYSASRIENLDRVRTAILEVQHFCWNNQIRTAKSHFLSHYLDLWLYYGQLFKYSTARFERQHASLKQHYKHSKNFRNVAKSLARLHQESLFIKKILDFCPRFAFRIA</sequence>
<dbReference type="AlphaFoldDB" id="A0A922L9K4"/>
<proteinExistence type="predicted"/>
<keyword evidence="2" id="KW-1185">Reference proteome</keyword>
<protein>
    <submittedName>
        <fullName evidence="1">Uncharacterized protein</fullName>
    </submittedName>
</protein>
<accession>A0A922L9K4</accession>
<dbReference type="Proteomes" id="UP000790347">
    <property type="component" value="Unassembled WGS sequence"/>
</dbReference>
<evidence type="ECO:0000313" key="2">
    <source>
        <dbReference type="Proteomes" id="UP000790347"/>
    </source>
</evidence>
<organism evidence="1 2">
    <name type="scientific">Dermatophagoides farinae</name>
    <name type="common">American house dust mite</name>
    <dbReference type="NCBI Taxonomy" id="6954"/>
    <lineage>
        <taxon>Eukaryota</taxon>
        <taxon>Metazoa</taxon>
        <taxon>Ecdysozoa</taxon>
        <taxon>Arthropoda</taxon>
        <taxon>Chelicerata</taxon>
        <taxon>Arachnida</taxon>
        <taxon>Acari</taxon>
        <taxon>Acariformes</taxon>
        <taxon>Sarcoptiformes</taxon>
        <taxon>Astigmata</taxon>
        <taxon>Psoroptidia</taxon>
        <taxon>Analgoidea</taxon>
        <taxon>Pyroglyphidae</taxon>
        <taxon>Dermatophagoidinae</taxon>
        <taxon>Dermatophagoides</taxon>
    </lineage>
</organism>
<gene>
    <name evidence="1" type="ORF">DERF_006321</name>
</gene>
<comment type="caution">
    <text evidence="1">The sequence shown here is derived from an EMBL/GenBank/DDBJ whole genome shotgun (WGS) entry which is preliminary data.</text>
</comment>